<dbReference type="SMART" id="SM00325">
    <property type="entry name" value="RhoGEF"/>
    <property type="match status" value="1"/>
</dbReference>
<feature type="region of interest" description="Disordered" evidence="5">
    <location>
        <begin position="850"/>
        <end position="917"/>
    </location>
</feature>
<feature type="domain" description="PH" evidence="6">
    <location>
        <begin position="711"/>
        <end position="827"/>
    </location>
</feature>
<evidence type="ECO:0000256" key="4">
    <source>
        <dbReference type="ARBA" id="ARBA00022658"/>
    </source>
</evidence>
<dbReference type="InterPro" id="IPR018159">
    <property type="entry name" value="Spectrin/alpha-actinin"/>
</dbReference>
<dbReference type="InterPro" id="IPR011993">
    <property type="entry name" value="PH-like_dom_sf"/>
</dbReference>
<protein>
    <recommendedName>
        <fullName evidence="10">Guanine nucleotide exchange factor DBS</fullName>
    </recommendedName>
</protein>
<dbReference type="STRING" id="137246.A0A401RYH6"/>
<evidence type="ECO:0000313" key="8">
    <source>
        <dbReference type="EMBL" id="GCC23207.1"/>
    </source>
</evidence>
<dbReference type="CDD" id="cd00176">
    <property type="entry name" value="SPEC"/>
    <property type="match status" value="1"/>
</dbReference>
<dbReference type="PROSITE" id="PS50010">
    <property type="entry name" value="DH_2"/>
    <property type="match status" value="1"/>
</dbReference>
<comment type="subcellular location">
    <subcellularLocation>
        <location evidence="1">Cytoplasm</location>
    </subcellularLocation>
</comment>
<dbReference type="OMA" id="SAKEWCE"/>
<dbReference type="InterPro" id="IPR056466">
    <property type="entry name" value="Spectrin_DBS"/>
</dbReference>
<feature type="compositionally biased region" description="Polar residues" evidence="5">
    <location>
        <begin position="851"/>
        <end position="876"/>
    </location>
</feature>
<dbReference type="Gene3D" id="2.30.29.30">
    <property type="entry name" value="Pleckstrin-homology domain (PH domain)/Phosphotyrosine-binding domain (PTB)"/>
    <property type="match status" value="1"/>
</dbReference>
<keyword evidence="9" id="KW-1185">Reference proteome</keyword>
<keyword evidence="3" id="KW-0597">Phosphoprotein</keyword>
<accession>A0A401RYH6</accession>
<dbReference type="SUPFAM" id="SSF46966">
    <property type="entry name" value="Spectrin repeat"/>
    <property type="match status" value="1"/>
</dbReference>
<dbReference type="Proteomes" id="UP000287033">
    <property type="component" value="Unassembled WGS sequence"/>
</dbReference>
<dbReference type="Gene3D" id="1.20.58.60">
    <property type="match status" value="2"/>
</dbReference>
<dbReference type="Gene3D" id="1.20.900.10">
    <property type="entry name" value="Dbl homology (DH) domain"/>
    <property type="match status" value="1"/>
</dbReference>
<dbReference type="PROSITE" id="PS50003">
    <property type="entry name" value="PH_DOMAIN"/>
    <property type="match status" value="1"/>
</dbReference>
<evidence type="ECO:0000256" key="1">
    <source>
        <dbReference type="ARBA" id="ARBA00004496"/>
    </source>
</evidence>
<feature type="domain" description="DH" evidence="7">
    <location>
        <begin position="513"/>
        <end position="693"/>
    </location>
</feature>
<proteinExistence type="predicted"/>
<feature type="compositionally biased region" description="Polar residues" evidence="5">
    <location>
        <begin position="449"/>
        <end position="466"/>
    </location>
</feature>
<dbReference type="SMART" id="SM00233">
    <property type="entry name" value="PH"/>
    <property type="match status" value="1"/>
</dbReference>
<feature type="compositionally biased region" description="Polar residues" evidence="5">
    <location>
        <begin position="964"/>
        <end position="975"/>
    </location>
</feature>
<keyword evidence="4" id="KW-0344">Guanine-nucleotide releasing factor</keyword>
<dbReference type="InterPro" id="IPR055251">
    <property type="entry name" value="SOS1_NGEF_PH"/>
</dbReference>
<sequence>MQQEIRPLLAVDIVEQLQKQFAILSGGRSRDGAPIITFPEHSAFGDLSDEEFLNVVTYLTSIPSLDAASIGFIIIIDRRRDKWSSVKTSLMRIAIIMLNTIADLHSYIEKSQLTRDLGGTLEYCHNQWIHHRTAIENFAMTVKATAQLLQSFGTELAETELPNDVQSTKLLLTIHTEKRNELKERLKLAVKEGSTLLICIKEPLTKNPNYALNSDELENMATVERLLMQLDETENAFDQFWSKHHLKLEQCLQLRHFEQDFREESLEKAQLLALHGDQLIQSNHYAIDSIRPKCNELRRICDDFTNEMKKKHDMLGKSLEVHKHLDSAKEWCETGIYLLASQAVDKCQSQEGAEAALQDIENFLETAKDHKLTNPKEFYKQFELFLTEDVEANISTILQKLEHVQEMFEKRQASLKKLAAKQTRPVQPVAPRPESSPKRSSPKPARTPALTSSRRSLDNISNSKPLTDTELAKKRNGKKPKGNLKIEVMHEASQGGSSHVQVTTESEENLSTRRRHIMNELIETERVYVEELLSIIEGYATEMDNQELSPLIPGALKNKKEILFGNLPEIYDFHNRIFLKELENCMETPELVGKCFLKRKEELQIYEKYCQNKPRSEAIWRQCGDCQFFQECQRKLDHKLSLDAYLLKPVQRITKYQLLLKEMLKCSKNSEGTAELEEALETMISIIKSVNDSMHQIAITGFEGNLNDLGKLLMQGSFNVWTDHKKVHNKVKDLARFKPMQRHLFLYTKLLLFCKKREENADGHEKSPSYSFKHSLKMSAVGITENVKGDIKKFEIWYNGREEVYIIQASSVELKNLWVSEIRKVLTGQLQAYREASQLNQRIQEHVYQAPLNTPNRYTRKSSLQQDNKCDSSSSETVERQNEISSSNNRQKRGSLSGPDVKAKRYEIKSDPTPLGFEESLPDTFMIASKRHSTTSYVKRSISQTGWSRKPIPSLDTSEDFETIPSSMDELSNSSDMDEELSSKAAQSLYRVDGIYEPKSIEELAVQNGEVVEIFTVICARQHLLIVKTRRVRTWEAILQEAELKADLVTSLILTLKLQASIMPTKVRVLRTLQ</sequence>
<feature type="compositionally biased region" description="Basic and acidic residues" evidence="5">
    <location>
        <begin position="901"/>
        <end position="910"/>
    </location>
</feature>
<evidence type="ECO:0000259" key="6">
    <source>
        <dbReference type="PROSITE" id="PS50003"/>
    </source>
</evidence>
<evidence type="ECO:0000313" key="9">
    <source>
        <dbReference type="Proteomes" id="UP000287033"/>
    </source>
</evidence>
<reference evidence="8 9" key="1">
    <citation type="journal article" date="2018" name="Nat. Ecol. Evol.">
        <title>Shark genomes provide insights into elasmobranch evolution and the origin of vertebrates.</title>
        <authorList>
            <person name="Hara Y"/>
            <person name="Yamaguchi K"/>
            <person name="Onimaru K"/>
            <person name="Kadota M"/>
            <person name="Koyanagi M"/>
            <person name="Keeley SD"/>
            <person name="Tatsumi K"/>
            <person name="Tanaka K"/>
            <person name="Motone F"/>
            <person name="Kageyama Y"/>
            <person name="Nozu R"/>
            <person name="Adachi N"/>
            <person name="Nishimura O"/>
            <person name="Nakagawa R"/>
            <person name="Tanegashima C"/>
            <person name="Kiyatake I"/>
            <person name="Matsumoto R"/>
            <person name="Murakumo K"/>
            <person name="Nishida K"/>
            <person name="Terakita A"/>
            <person name="Kuratani S"/>
            <person name="Sato K"/>
            <person name="Hyodo S Kuraku.S."/>
        </authorList>
    </citation>
    <scope>NUCLEOTIDE SEQUENCE [LARGE SCALE GENOMIC DNA]</scope>
</reference>
<dbReference type="SUPFAM" id="SSF48065">
    <property type="entry name" value="DBL homology domain (DH-domain)"/>
    <property type="match status" value="1"/>
</dbReference>
<evidence type="ECO:0000256" key="3">
    <source>
        <dbReference type="ARBA" id="ARBA00022553"/>
    </source>
</evidence>
<organism evidence="8 9">
    <name type="scientific">Chiloscyllium punctatum</name>
    <name type="common">Brownbanded bambooshark</name>
    <name type="synonym">Hemiscyllium punctatum</name>
    <dbReference type="NCBI Taxonomy" id="137246"/>
    <lineage>
        <taxon>Eukaryota</taxon>
        <taxon>Metazoa</taxon>
        <taxon>Chordata</taxon>
        <taxon>Craniata</taxon>
        <taxon>Vertebrata</taxon>
        <taxon>Chondrichthyes</taxon>
        <taxon>Elasmobranchii</taxon>
        <taxon>Galeomorphii</taxon>
        <taxon>Galeoidea</taxon>
        <taxon>Orectolobiformes</taxon>
        <taxon>Hemiscylliidae</taxon>
        <taxon>Chiloscyllium</taxon>
    </lineage>
</organism>
<evidence type="ECO:0000256" key="2">
    <source>
        <dbReference type="ARBA" id="ARBA00022490"/>
    </source>
</evidence>
<evidence type="ECO:0008006" key="10">
    <source>
        <dbReference type="Google" id="ProtNLM"/>
    </source>
</evidence>
<keyword evidence="2" id="KW-0963">Cytoplasm</keyword>
<dbReference type="InterPro" id="IPR035534">
    <property type="entry name" value="DBS_PH"/>
</dbReference>
<dbReference type="InterPro" id="IPR000219">
    <property type="entry name" value="DH_dom"/>
</dbReference>
<dbReference type="PANTHER" id="PTHR22826">
    <property type="entry name" value="RHO GUANINE EXCHANGE FACTOR-RELATED"/>
    <property type="match status" value="1"/>
</dbReference>
<dbReference type="PROSITE" id="PS00741">
    <property type="entry name" value="DH_1"/>
    <property type="match status" value="1"/>
</dbReference>
<dbReference type="PANTHER" id="PTHR22826:SF201">
    <property type="entry name" value="GUANINE NUCLEOTIDE EXCHANGE FACTOR MCF2L2-RELATED"/>
    <property type="match status" value="1"/>
</dbReference>
<dbReference type="GO" id="GO:0005085">
    <property type="term" value="F:guanyl-nucleotide exchange factor activity"/>
    <property type="evidence" value="ECO:0007669"/>
    <property type="project" value="UniProtKB-KW"/>
</dbReference>
<dbReference type="InterPro" id="IPR001849">
    <property type="entry name" value="PH_domain"/>
</dbReference>
<dbReference type="Pfam" id="PF22697">
    <property type="entry name" value="SOS1_NGEF_PH"/>
    <property type="match status" value="1"/>
</dbReference>
<gene>
    <name evidence="8" type="ORF">chiPu_0001601</name>
</gene>
<dbReference type="GO" id="GO:0005737">
    <property type="term" value="C:cytoplasm"/>
    <property type="evidence" value="ECO:0007669"/>
    <property type="project" value="UniProtKB-SubCell"/>
</dbReference>
<feature type="region of interest" description="Disordered" evidence="5">
    <location>
        <begin position="416"/>
        <end position="483"/>
    </location>
</feature>
<dbReference type="Pfam" id="PF00621">
    <property type="entry name" value="RhoGEF"/>
    <property type="match status" value="1"/>
</dbReference>
<dbReference type="CDD" id="cd01227">
    <property type="entry name" value="PH_Dbs"/>
    <property type="match status" value="1"/>
</dbReference>
<feature type="region of interest" description="Disordered" evidence="5">
    <location>
        <begin position="948"/>
        <end position="975"/>
    </location>
</feature>
<dbReference type="CDD" id="cd00160">
    <property type="entry name" value="RhoGEF"/>
    <property type="match status" value="1"/>
</dbReference>
<dbReference type="FunFam" id="2.30.29.30:FF:000078">
    <property type="entry name" value="Guanine nucleotide exchange factor DBS"/>
    <property type="match status" value="1"/>
</dbReference>
<dbReference type="FunFam" id="1.20.900.10:FF:000008">
    <property type="entry name" value="rho guanine nucleotide exchange factor 25"/>
    <property type="match status" value="1"/>
</dbReference>
<evidence type="ECO:0000259" key="7">
    <source>
        <dbReference type="PROSITE" id="PS50010"/>
    </source>
</evidence>
<name>A0A401RYH6_CHIPU</name>
<evidence type="ECO:0000256" key="5">
    <source>
        <dbReference type="SAM" id="MobiDB-lite"/>
    </source>
</evidence>
<comment type="caution">
    <text evidence="8">The sequence shown here is derived from an EMBL/GenBank/DDBJ whole genome shotgun (WGS) entry which is preliminary data.</text>
</comment>
<dbReference type="AlphaFoldDB" id="A0A401RYH6"/>
<dbReference type="InterPro" id="IPR001331">
    <property type="entry name" value="GDS_CDC24_CS"/>
</dbReference>
<dbReference type="OrthoDB" id="10004999at2759"/>
<dbReference type="SUPFAM" id="SSF50729">
    <property type="entry name" value="PH domain-like"/>
    <property type="match status" value="1"/>
</dbReference>
<dbReference type="EMBL" id="BEZZ01000024">
    <property type="protein sequence ID" value="GCC23207.1"/>
    <property type="molecule type" value="Genomic_DNA"/>
</dbReference>
<dbReference type="GO" id="GO:0035556">
    <property type="term" value="P:intracellular signal transduction"/>
    <property type="evidence" value="ECO:0007669"/>
    <property type="project" value="InterPro"/>
</dbReference>
<dbReference type="InterPro" id="IPR035899">
    <property type="entry name" value="DBL_dom_sf"/>
</dbReference>
<dbReference type="InterPro" id="IPR051336">
    <property type="entry name" value="RhoGEF_Guanine_NuclExch_SF"/>
</dbReference>
<dbReference type="Pfam" id="PF23289">
    <property type="entry name" value="Spectrin_5"/>
    <property type="match status" value="1"/>
</dbReference>